<dbReference type="Proteomes" id="UP001229244">
    <property type="component" value="Unassembled WGS sequence"/>
</dbReference>
<feature type="chain" id="PRO_5042200019" evidence="2">
    <location>
        <begin position="27"/>
        <end position="332"/>
    </location>
</feature>
<dbReference type="EMBL" id="JAUSUL010000001">
    <property type="protein sequence ID" value="MDQ0314045.1"/>
    <property type="molecule type" value="Genomic_DNA"/>
</dbReference>
<sequence length="332" mass="35190">MKHVNLSIALATGACVAAFTAAPAFAETLKLAHFVPPAHVVTGSVVEPLVEGVSADTNGELTIQVYPGGELGAGPMEQYVRALQGVADITWGLPGYTSSQFPKSMIVEMPNAIPDGMTGYDMLWNAYDAGHLDSEFPGTRPLAIWASEPSVFIMKDHEIRSPEDLQGLKVRVSGSVPGAMITALGGTPVQMPAGEIYNALQTGLIDGVVTGMSAVADFKLDEVANSYTVGAPLGHIMFYLVMNQGAYDALPEDQKAAIDNNSGRGLSRSGEEGWNARARETLEKVSADPDNTVIRLSEEEIAPFDTVATETRDRLIQEMGGEDVYAAMKGGN</sequence>
<dbReference type="Gene3D" id="3.40.190.170">
    <property type="entry name" value="Bacterial extracellular solute-binding protein, family 7"/>
    <property type="match status" value="1"/>
</dbReference>
<keyword evidence="1 2" id="KW-0732">Signal</keyword>
<keyword evidence="4" id="KW-1185">Reference proteome</keyword>
<organism evidence="3 4">
    <name type="scientific">Amorphus orientalis</name>
    <dbReference type="NCBI Taxonomy" id="649198"/>
    <lineage>
        <taxon>Bacteria</taxon>
        <taxon>Pseudomonadati</taxon>
        <taxon>Pseudomonadota</taxon>
        <taxon>Alphaproteobacteria</taxon>
        <taxon>Hyphomicrobiales</taxon>
        <taxon>Amorphaceae</taxon>
        <taxon>Amorphus</taxon>
    </lineage>
</organism>
<dbReference type="PANTHER" id="PTHR33376:SF15">
    <property type="entry name" value="BLL6794 PROTEIN"/>
    <property type="match status" value="1"/>
</dbReference>
<evidence type="ECO:0000313" key="3">
    <source>
        <dbReference type="EMBL" id="MDQ0314045.1"/>
    </source>
</evidence>
<gene>
    <name evidence="3" type="ORF">J2S73_000482</name>
</gene>
<comment type="caution">
    <text evidence="3">The sequence shown here is derived from an EMBL/GenBank/DDBJ whole genome shotgun (WGS) entry which is preliminary data.</text>
</comment>
<feature type="signal peptide" evidence="2">
    <location>
        <begin position="1"/>
        <end position="26"/>
    </location>
</feature>
<evidence type="ECO:0000256" key="1">
    <source>
        <dbReference type="ARBA" id="ARBA00022729"/>
    </source>
</evidence>
<protein>
    <submittedName>
        <fullName evidence="3">TRAP-type C4-dicarboxylate transport system substrate-binding protein</fullName>
    </submittedName>
</protein>
<accession>A0AAE3VL64</accession>
<evidence type="ECO:0000313" key="4">
    <source>
        <dbReference type="Proteomes" id="UP001229244"/>
    </source>
</evidence>
<dbReference type="InterPro" id="IPR018389">
    <property type="entry name" value="DctP_fam"/>
</dbReference>
<reference evidence="3" key="1">
    <citation type="submission" date="2023-07" db="EMBL/GenBank/DDBJ databases">
        <title>Genomic Encyclopedia of Type Strains, Phase IV (KMG-IV): sequencing the most valuable type-strain genomes for metagenomic binning, comparative biology and taxonomic classification.</title>
        <authorList>
            <person name="Goeker M."/>
        </authorList>
    </citation>
    <scope>NUCLEOTIDE SEQUENCE</scope>
    <source>
        <strain evidence="3">DSM 21202</strain>
    </source>
</reference>
<dbReference type="GO" id="GO:0055085">
    <property type="term" value="P:transmembrane transport"/>
    <property type="evidence" value="ECO:0007669"/>
    <property type="project" value="InterPro"/>
</dbReference>
<dbReference type="AlphaFoldDB" id="A0AAE3VL64"/>
<dbReference type="Pfam" id="PF03480">
    <property type="entry name" value="DctP"/>
    <property type="match status" value="1"/>
</dbReference>
<proteinExistence type="predicted"/>
<dbReference type="SUPFAM" id="SSF53850">
    <property type="entry name" value="Periplasmic binding protein-like II"/>
    <property type="match status" value="1"/>
</dbReference>
<dbReference type="NCBIfam" id="NF037995">
    <property type="entry name" value="TRAP_S1"/>
    <property type="match status" value="1"/>
</dbReference>
<dbReference type="PROSITE" id="PS51257">
    <property type="entry name" value="PROKAR_LIPOPROTEIN"/>
    <property type="match status" value="1"/>
</dbReference>
<evidence type="ECO:0000256" key="2">
    <source>
        <dbReference type="SAM" id="SignalP"/>
    </source>
</evidence>
<dbReference type="RefSeq" id="WP_306883830.1">
    <property type="nucleotide sequence ID" value="NZ_JAUSUL010000001.1"/>
</dbReference>
<dbReference type="InterPro" id="IPR038404">
    <property type="entry name" value="TRAP_DctP_sf"/>
</dbReference>
<dbReference type="CDD" id="cd13665">
    <property type="entry name" value="PBP2_TRAP_Dctp3_4"/>
    <property type="match status" value="1"/>
</dbReference>
<name>A0AAE3VL64_9HYPH</name>
<dbReference type="PANTHER" id="PTHR33376">
    <property type="match status" value="1"/>
</dbReference>